<keyword evidence="1" id="KW-1133">Transmembrane helix</keyword>
<protein>
    <submittedName>
        <fullName evidence="2">Uncharacterized protein</fullName>
    </submittedName>
</protein>
<keyword evidence="1" id="KW-0472">Membrane</keyword>
<evidence type="ECO:0000256" key="1">
    <source>
        <dbReference type="SAM" id="Phobius"/>
    </source>
</evidence>
<proteinExistence type="predicted"/>
<dbReference type="Proteomes" id="UP000310108">
    <property type="component" value="Unassembled WGS sequence"/>
</dbReference>
<evidence type="ECO:0000313" key="3">
    <source>
        <dbReference type="Proteomes" id="UP000310108"/>
    </source>
</evidence>
<keyword evidence="1" id="KW-0812">Transmembrane</keyword>
<gene>
    <name evidence="2" type="ORF">CTA1_9806</name>
</gene>
<feature type="transmembrane region" description="Helical" evidence="1">
    <location>
        <begin position="45"/>
        <end position="64"/>
    </location>
</feature>
<keyword evidence="3" id="KW-1185">Reference proteome</keyword>
<organism evidence="2 3">
    <name type="scientific">Colletotrichum tanaceti</name>
    <dbReference type="NCBI Taxonomy" id="1306861"/>
    <lineage>
        <taxon>Eukaryota</taxon>
        <taxon>Fungi</taxon>
        <taxon>Dikarya</taxon>
        <taxon>Ascomycota</taxon>
        <taxon>Pezizomycotina</taxon>
        <taxon>Sordariomycetes</taxon>
        <taxon>Hypocreomycetidae</taxon>
        <taxon>Glomerellales</taxon>
        <taxon>Glomerellaceae</taxon>
        <taxon>Colletotrichum</taxon>
        <taxon>Colletotrichum destructivum species complex</taxon>
    </lineage>
</organism>
<reference evidence="2 3" key="1">
    <citation type="journal article" date="2019" name="PLoS ONE">
        <title>Comparative genome analysis indicates high evolutionary potential of pathogenicity genes in Colletotrichum tanaceti.</title>
        <authorList>
            <person name="Lelwala R.V."/>
            <person name="Korhonen P.K."/>
            <person name="Young N.D."/>
            <person name="Scott J.B."/>
            <person name="Ades P.A."/>
            <person name="Gasser R.B."/>
            <person name="Taylor P.W.J."/>
        </authorList>
    </citation>
    <scope>NUCLEOTIDE SEQUENCE [LARGE SCALE GENOMIC DNA]</scope>
    <source>
        <strain evidence="2">BRIP57314</strain>
    </source>
</reference>
<evidence type="ECO:0000313" key="2">
    <source>
        <dbReference type="EMBL" id="TKW57845.1"/>
    </source>
</evidence>
<dbReference type="EMBL" id="PJEX01000034">
    <property type="protein sequence ID" value="TKW57845.1"/>
    <property type="molecule type" value="Genomic_DNA"/>
</dbReference>
<comment type="caution">
    <text evidence="2">The sequence shown here is derived from an EMBL/GenBank/DDBJ whole genome shotgun (WGS) entry which is preliminary data.</text>
</comment>
<accession>A0A4U6XPV8</accession>
<sequence length="106" mass="10939">MRRFVTSEAVNFPLTAAQAQAAPHHRLFGTDSLAEARRNNTTLRATVLLLAGAALGLPAEFVFARIGMSAAVGNPSGTGPFPATVVQITFGNDAFAAQNDQGGRGA</sequence>
<dbReference type="AlphaFoldDB" id="A0A4U6XPV8"/>
<name>A0A4U6XPV8_9PEZI</name>